<protein>
    <recommendedName>
        <fullName evidence="9">Cell division protein FtsQ</fullName>
    </recommendedName>
</protein>
<feature type="region of interest" description="Disordered" evidence="10">
    <location>
        <begin position="1"/>
        <end position="23"/>
    </location>
</feature>
<dbReference type="Pfam" id="PF03799">
    <property type="entry name" value="FtsQ_DivIB_C"/>
    <property type="match status" value="1"/>
</dbReference>
<proteinExistence type="inferred from homology"/>
<evidence type="ECO:0000313" key="12">
    <source>
        <dbReference type="EMBL" id="GAO98799.1"/>
    </source>
</evidence>
<feature type="transmembrane region" description="Helical" evidence="9">
    <location>
        <begin position="43"/>
        <end position="60"/>
    </location>
</feature>
<dbReference type="OrthoDB" id="9783091at2"/>
<reference evidence="12 13" key="1">
    <citation type="submission" date="2015-03" db="EMBL/GenBank/DDBJ databases">
        <title>Caedibacter varicaedens, whole genome shotgun sequence.</title>
        <authorList>
            <person name="Suzuki H."/>
            <person name="Dapper A.L."/>
            <person name="Gibson A.K."/>
            <person name="Jackson C."/>
            <person name="Lee H."/>
            <person name="Pejaver V.R."/>
            <person name="Doak T."/>
            <person name="Lynch M."/>
        </authorList>
    </citation>
    <scope>NUCLEOTIDE SEQUENCE [LARGE SCALE GENOMIC DNA]</scope>
</reference>
<dbReference type="Pfam" id="PF08478">
    <property type="entry name" value="POTRA_1"/>
    <property type="match status" value="1"/>
</dbReference>
<dbReference type="InterPro" id="IPR034746">
    <property type="entry name" value="POTRA"/>
</dbReference>
<dbReference type="InterPro" id="IPR013685">
    <property type="entry name" value="POTRA_FtsQ_type"/>
</dbReference>
<evidence type="ECO:0000313" key="13">
    <source>
        <dbReference type="Proteomes" id="UP000036771"/>
    </source>
</evidence>
<evidence type="ECO:0000256" key="1">
    <source>
        <dbReference type="ARBA" id="ARBA00004370"/>
    </source>
</evidence>
<dbReference type="GO" id="GO:0032153">
    <property type="term" value="C:cell division site"/>
    <property type="evidence" value="ECO:0007669"/>
    <property type="project" value="UniProtKB-UniRule"/>
</dbReference>
<dbReference type="Gene3D" id="3.10.20.310">
    <property type="entry name" value="membrane protein fhac"/>
    <property type="match status" value="1"/>
</dbReference>
<dbReference type="GO" id="GO:0043093">
    <property type="term" value="P:FtsZ-dependent cytokinesis"/>
    <property type="evidence" value="ECO:0007669"/>
    <property type="project" value="UniProtKB-UniRule"/>
</dbReference>
<keyword evidence="13" id="KW-1185">Reference proteome</keyword>
<evidence type="ECO:0000256" key="10">
    <source>
        <dbReference type="SAM" id="MobiDB-lite"/>
    </source>
</evidence>
<evidence type="ECO:0000256" key="4">
    <source>
        <dbReference type="ARBA" id="ARBA00022618"/>
    </source>
</evidence>
<dbReference type="STRING" id="1629334.Cva_01468"/>
<dbReference type="Proteomes" id="UP000036771">
    <property type="component" value="Unassembled WGS sequence"/>
</dbReference>
<sequence length="295" mass="33247">MGGRKSLSLQLGSRQVKKKPSSLRTRKKTGISWSGIWTIIRKTGIFGIILLFLFVPYYLWSSGYILHTFNQLNHLSHRAVASLGLGVEDVVVEGRFLTPQKEILQILNVDRGSSIFSCSLPDAKKALEALPWVRSASVQRRLPETLYVRLSERHPIALWQNKGKLYLVDDQGKVLDNISDYPRGGLLVLTGEGAPKKASTLIDVLADFPDIAKKVTGAICISNRRWDILIDHKLRLKLSEFDMKGSLESFSKLAQAHKLEDKEIVGIDLRFKDRVYFQLSPEALERKKKIPGKNA</sequence>
<dbReference type="PROSITE" id="PS51779">
    <property type="entry name" value="POTRA"/>
    <property type="match status" value="1"/>
</dbReference>
<dbReference type="HAMAP" id="MF_00911">
    <property type="entry name" value="FtsQ_subfam"/>
    <property type="match status" value="1"/>
</dbReference>
<dbReference type="InterPro" id="IPR026579">
    <property type="entry name" value="FtsQ"/>
</dbReference>
<keyword evidence="3 9" id="KW-0997">Cell inner membrane</keyword>
<keyword evidence="2 9" id="KW-1003">Cell membrane</keyword>
<name>A0A0K8MFX8_9PROT</name>
<evidence type="ECO:0000256" key="9">
    <source>
        <dbReference type="HAMAP-Rule" id="MF_00911"/>
    </source>
</evidence>
<comment type="similarity">
    <text evidence="9">Belongs to the FtsQ/DivIB family. FtsQ subfamily.</text>
</comment>
<comment type="caution">
    <text evidence="12">The sequence shown here is derived from an EMBL/GenBank/DDBJ whole genome shotgun (WGS) entry which is preliminary data.</text>
</comment>
<gene>
    <name evidence="9" type="primary">ftsQ</name>
    <name evidence="12" type="ORF">Cva_01468</name>
</gene>
<evidence type="ECO:0000256" key="5">
    <source>
        <dbReference type="ARBA" id="ARBA00022692"/>
    </source>
</evidence>
<comment type="subcellular location">
    <subcellularLocation>
        <location evidence="9">Cell inner membrane</location>
        <topology evidence="9">Single-pass type II membrane protein</topology>
    </subcellularLocation>
    <subcellularLocation>
        <location evidence="1">Membrane</location>
    </subcellularLocation>
    <text evidence="9">Localizes to the division septum.</text>
</comment>
<dbReference type="PANTHER" id="PTHR35851">
    <property type="entry name" value="CELL DIVISION PROTEIN FTSQ"/>
    <property type="match status" value="1"/>
</dbReference>
<organism evidence="12 13">
    <name type="scientific">Caedimonas varicaedens</name>
    <dbReference type="NCBI Taxonomy" id="1629334"/>
    <lineage>
        <taxon>Bacteria</taxon>
        <taxon>Pseudomonadati</taxon>
        <taxon>Pseudomonadota</taxon>
        <taxon>Alphaproteobacteria</taxon>
        <taxon>Holosporales</taxon>
        <taxon>Caedimonadaceae</taxon>
        <taxon>Caedimonas</taxon>
    </lineage>
</organism>
<evidence type="ECO:0000256" key="3">
    <source>
        <dbReference type="ARBA" id="ARBA00022519"/>
    </source>
</evidence>
<feature type="domain" description="POTRA" evidence="11">
    <location>
        <begin position="85"/>
        <end position="153"/>
    </location>
</feature>
<keyword evidence="7 9" id="KW-0472">Membrane</keyword>
<evidence type="ECO:0000256" key="7">
    <source>
        <dbReference type="ARBA" id="ARBA00023136"/>
    </source>
</evidence>
<keyword evidence="4 9" id="KW-0132">Cell division</keyword>
<comment type="function">
    <text evidence="9">Essential cell division protein.</text>
</comment>
<dbReference type="AlphaFoldDB" id="A0A0K8MFX8"/>
<dbReference type="EMBL" id="BBVC01000092">
    <property type="protein sequence ID" value="GAO98799.1"/>
    <property type="molecule type" value="Genomic_DNA"/>
</dbReference>
<evidence type="ECO:0000259" key="11">
    <source>
        <dbReference type="PROSITE" id="PS51779"/>
    </source>
</evidence>
<accession>A0A0K8MFX8</accession>
<keyword evidence="5 9" id="KW-0812">Transmembrane</keyword>
<evidence type="ECO:0000256" key="2">
    <source>
        <dbReference type="ARBA" id="ARBA00022475"/>
    </source>
</evidence>
<keyword evidence="6 9" id="KW-1133">Transmembrane helix</keyword>
<dbReference type="GO" id="GO:0005886">
    <property type="term" value="C:plasma membrane"/>
    <property type="evidence" value="ECO:0007669"/>
    <property type="project" value="UniProtKB-SubCell"/>
</dbReference>
<dbReference type="InterPro" id="IPR045335">
    <property type="entry name" value="FtsQ_C_sf"/>
</dbReference>
<dbReference type="InterPro" id="IPR005548">
    <property type="entry name" value="Cell_div_FtsQ/DivIB_C"/>
</dbReference>
<evidence type="ECO:0000256" key="6">
    <source>
        <dbReference type="ARBA" id="ARBA00022989"/>
    </source>
</evidence>
<evidence type="ECO:0000256" key="8">
    <source>
        <dbReference type="ARBA" id="ARBA00023306"/>
    </source>
</evidence>
<dbReference type="Gene3D" id="3.40.50.11690">
    <property type="entry name" value="Cell division protein FtsQ/DivIB"/>
    <property type="match status" value="1"/>
</dbReference>
<keyword evidence="8 9" id="KW-0131">Cell cycle</keyword>
<dbReference type="GO" id="GO:0090529">
    <property type="term" value="P:cell septum assembly"/>
    <property type="evidence" value="ECO:0007669"/>
    <property type="project" value="InterPro"/>
</dbReference>
<dbReference type="PANTHER" id="PTHR35851:SF1">
    <property type="entry name" value="CELL DIVISION PROTEIN FTSQ"/>
    <property type="match status" value="1"/>
</dbReference>